<dbReference type="CDD" id="cd14014">
    <property type="entry name" value="STKc_PknB_like"/>
    <property type="match status" value="1"/>
</dbReference>
<dbReference type="Pfam" id="PF00069">
    <property type="entry name" value="Pkinase"/>
    <property type="match status" value="1"/>
</dbReference>
<dbReference type="PANTHER" id="PTHR43289:SF6">
    <property type="entry name" value="SERINE_THREONINE-PROTEIN KINASE NEKL-3"/>
    <property type="match status" value="1"/>
</dbReference>
<evidence type="ECO:0000256" key="4">
    <source>
        <dbReference type="ARBA" id="ARBA00022777"/>
    </source>
</evidence>
<keyword evidence="2" id="KW-0808">Transferase</keyword>
<dbReference type="EC" id="2.7.11.1" evidence="1"/>
<evidence type="ECO:0000256" key="1">
    <source>
        <dbReference type="ARBA" id="ARBA00012513"/>
    </source>
</evidence>
<dbReference type="SMART" id="SM00220">
    <property type="entry name" value="S_TKc"/>
    <property type="match status" value="1"/>
</dbReference>
<dbReference type="SUPFAM" id="SSF56112">
    <property type="entry name" value="Protein kinase-like (PK-like)"/>
    <property type="match status" value="1"/>
</dbReference>
<feature type="domain" description="Protein kinase" evidence="8">
    <location>
        <begin position="12"/>
        <end position="189"/>
    </location>
</feature>
<feature type="compositionally biased region" description="Polar residues" evidence="7">
    <location>
        <begin position="178"/>
        <end position="189"/>
    </location>
</feature>
<dbReference type="KEGG" id="kbs:EPA93_11195"/>
<dbReference type="PROSITE" id="PS00108">
    <property type="entry name" value="PROTEIN_KINASE_ST"/>
    <property type="match status" value="1"/>
</dbReference>
<dbReference type="RefSeq" id="WP_129887419.1">
    <property type="nucleotide sequence ID" value="NZ_CP035758.1"/>
</dbReference>
<reference evidence="9 10" key="1">
    <citation type="submission" date="2019-01" db="EMBL/GenBank/DDBJ databases">
        <title>Ktedonosporobacter rubrisoli SCAWS-G2.</title>
        <authorList>
            <person name="Huang Y."/>
            <person name="Yan B."/>
        </authorList>
    </citation>
    <scope>NUCLEOTIDE SEQUENCE [LARGE SCALE GENOMIC DNA]</scope>
    <source>
        <strain evidence="9 10">SCAWS-G2</strain>
    </source>
</reference>
<name>A0A4P6JMN4_KTERU</name>
<dbReference type="PROSITE" id="PS50011">
    <property type="entry name" value="PROTEIN_KINASE_DOM"/>
    <property type="match status" value="1"/>
</dbReference>
<evidence type="ECO:0000259" key="8">
    <source>
        <dbReference type="PROSITE" id="PS50011"/>
    </source>
</evidence>
<proteinExistence type="predicted"/>
<dbReference type="InterPro" id="IPR000719">
    <property type="entry name" value="Prot_kinase_dom"/>
</dbReference>
<evidence type="ECO:0000256" key="6">
    <source>
        <dbReference type="PROSITE-ProRule" id="PRU10141"/>
    </source>
</evidence>
<feature type="binding site" evidence="6">
    <location>
        <position position="41"/>
    </location>
    <ligand>
        <name>ATP</name>
        <dbReference type="ChEBI" id="CHEBI:30616"/>
    </ligand>
</feature>
<dbReference type="Gene3D" id="1.10.510.10">
    <property type="entry name" value="Transferase(Phosphotransferase) domain 1"/>
    <property type="match status" value="1"/>
</dbReference>
<feature type="region of interest" description="Disordered" evidence="7">
    <location>
        <begin position="165"/>
        <end position="189"/>
    </location>
</feature>
<protein>
    <recommendedName>
        <fullName evidence="1">non-specific serine/threonine protein kinase</fullName>
        <ecNumber evidence="1">2.7.11.1</ecNumber>
    </recommendedName>
</protein>
<gene>
    <name evidence="9" type="ORF">EPA93_11195</name>
</gene>
<dbReference type="OrthoDB" id="9801841at2"/>
<dbReference type="PROSITE" id="PS00107">
    <property type="entry name" value="PROTEIN_KINASE_ATP"/>
    <property type="match status" value="1"/>
</dbReference>
<accession>A0A4P6JMN4</accession>
<sequence length="189" mass="20965">MTHRAGQQLGNYRLTHLLGEGGFAEVYLGEHLHLGTQAAIKVLHTQLTSDDIESFRAEARTIAHLIHPHIVRVLEFGVEGKTPYLVMDYASGGTLRKLHPKGTRIPLAPVVSYVKQVADALQCAHDEKLIHRDVKPENMLLGRRNEVLLSDFGIALVAQSSRYQSTPRYGRDDRVYGSRTNSGQAASCQ</sequence>
<organism evidence="9 10">
    <name type="scientific">Ktedonosporobacter rubrisoli</name>
    <dbReference type="NCBI Taxonomy" id="2509675"/>
    <lineage>
        <taxon>Bacteria</taxon>
        <taxon>Bacillati</taxon>
        <taxon>Chloroflexota</taxon>
        <taxon>Ktedonobacteria</taxon>
        <taxon>Ktedonobacterales</taxon>
        <taxon>Ktedonosporobacteraceae</taxon>
        <taxon>Ktedonosporobacter</taxon>
    </lineage>
</organism>
<keyword evidence="4 9" id="KW-0418">Kinase</keyword>
<evidence type="ECO:0000256" key="7">
    <source>
        <dbReference type="SAM" id="MobiDB-lite"/>
    </source>
</evidence>
<dbReference type="InterPro" id="IPR017441">
    <property type="entry name" value="Protein_kinase_ATP_BS"/>
</dbReference>
<evidence type="ECO:0000313" key="10">
    <source>
        <dbReference type="Proteomes" id="UP000290365"/>
    </source>
</evidence>
<dbReference type="AlphaFoldDB" id="A0A4P6JMN4"/>
<dbReference type="PANTHER" id="PTHR43289">
    <property type="entry name" value="MITOGEN-ACTIVATED PROTEIN KINASE KINASE KINASE 20-RELATED"/>
    <property type="match status" value="1"/>
</dbReference>
<dbReference type="InterPro" id="IPR011009">
    <property type="entry name" value="Kinase-like_dom_sf"/>
</dbReference>
<evidence type="ECO:0000313" key="9">
    <source>
        <dbReference type="EMBL" id="QBD76538.1"/>
    </source>
</evidence>
<keyword evidence="10" id="KW-1185">Reference proteome</keyword>
<dbReference type="Proteomes" id="UP000290365">
    <property type="component" value="Chromosome"/>
</dbReference>
<keyword evidence="9" id="KW-0723">Serine/threonine-protein kinase</keyword>
<dbReference type="EMBL" id="CP035758">
    <property type="protein sequence ID" value="QBD76538.1"/>
    <property type="molecule type" value="Genomic_DNA"/>
</dbReference>
<keyword evidence="5 6" id="KW-0067">ATP-binding</keyword>
<dbReference type="GO" id="GO:0004674">
    <property type="term" value="F:protein serine/threonine kinase activity"/>
    <property type="evidence" value="ECO:0007669"/>
    <property type="project" value="UniProtKB-KW"/>
</dbReference>
<keyword evidence="3 6" id="KW-0547">Nucleotide-binding</keyword>
<dbReference type="GO" id="GO:0005524">
    <property type="term" value="F:ATP binding"/>
    <property type="evidence" value="ECO:0007669"/>
    <property type="project" value="UniProtKB-UniRule"/>
</dbReference>
<dbReference type="InterPro" id="IPR008271">
    <property type="entry name" value="Ser/Thr_kinase_AS"/>
</dbReference>
<evidence type="ECO:0000256" key="5">
    <source>
        <dbReference type="ARBA" id="ARBA00022840"/>
    </source>
</evidence>
<evidence type="ECO:0000256" key="2">
    <source>
        <dbReference type="ARBA" id="ARBA00022679"/>
    </source>
</evidence>
<evidence type="ECO:0000256" key="3">
    <source>
        <dbReference type="ARBA" id="ARBA00022741"/>
    </source>
</evidence>